<dbReference type="FunFam" id="3.30.70.270:FF:000001">
    <property type="entry name" value="Diguanylate cyclase domain protein"/>
    <property type="match status" value="1"/>
</dbReference>
<dbReference type="Pfam" id="PF13191">
    <property type="entry name" value="AAA_16"/>
    <property type="match status" value="1"/>
</dbReference>
<evidence type="ECO:0000313" key="6">
    <source>
        <dbReference type="Proteomes" id="UP000294901"/>
    </source>
</evidence>
<dbReference type="InterPro" id="IPR019734">
    <property type="entry name" value="TPR_rpt"/>
</dbReference>
<dbReference type="GO" id="GO:0043709">
    <property type="term" value="P:cell adhesion involved in single-species biofilm formation"/>
    <property type="evidence" value="ECO:0007669"/>
    <property type="project" value="TreeGrafter"/>
</dbReference>
<comment type="subcellular location">
    <subcellularLocation>
        <location evidence="1">Membrane</location>
        <topology evidence="1">Single-pass membrane protein</topology>
    </subcellularLocation>
</comment>
<keyword evidence="6" id="KW-1185">Reference proteome</keyword>
<feature type="domain" description="Protein kinase" evidence="3">
    <location>
        <begin position="1"/>
        <end position="251"/>
    </location>
</feature>
<dbReference type="SUPFAM" id="SSF55781">
    <property type="entry name" value="GAF domain-like"/>
    <property type="match status" value="2"/>
</dbReference>
<dbReference type="InterPro" id="IPR003018">
    <property type="entry name" value="GAF"/>
</dbReference>
<dbReference type="SMART" id="SM00220">
    <property type="entry name" value="S_TKc"/>
    <property type="match status" value="1"/>
</dbReference>
<dbReference type="PANTHER" id="PTHR45138">
    <property type="entry name" value="REGULATORY COMPONENTS OF SENSORY TRANSDUCTION SYSTEM"/>
    <property type="match status" value="1"/>
</dbReference>
<feature type="domain" description="GGDEF" evidence="4">
    <location>
        <begin position="1608"/>
        <end position="1739"/>
    </location>
</feature>
<dbReference type="NCBIfam" id="TIGR00254">
    <property type="entry name" value="GGDEF"/>
    <property type="match status" value="1"/>
</dbReference>
<name>A0A4R6J9U5_9ACTN</name>
<dbReference type="GO" id="GO:0005886">
    <property type="term" value="C:plasma membrane"/>
    <property type="evidence" value="ECO:0007669"/>
    <property type="project" value="TreeGrafter"/>
</dbReference>
<reference evidence="5 6" key="1">
    <citation type="submission" date="2019-03" db="EMBL/GenBank/DDBJ databases">
        <title>Sequencing the genomes of 1000 actinobacteria strains.</title>
        <authorList>
            <person name="Klenk H.-P."/>
        </authorList>
    </citation>
    <scope>NUCLEOTIDE SEQUENCE [LARGE SCALE GENOMIC DNA]</scope>
    <source>
        <strain evidence="5 6">DSM 43805</strain>
    </source>
</reference>
<evidence type="ECO:0000256" key="2">
    <source>
        <dbReference type="PROSITE-ProRule" id="PRU00339"/>
    </source>
</evidence>
<dbReference type="CDD" id="cd14014">
    <property type="entry name" value="STKc_PknB_like"/>
    <property type="match status" value="1"/>
</dbReference>
<dbReference type="InterPro" id="IPR011009">
    <property type="entry name" value="Kinase-like_dom_sf"/>
</dbReference>
<dbReference type="InterPro" id="IPR000719">
    <property type="entry name" value="Prot_kinase_dom"/>
</dbReference>
<dbReference type="InterPro" id="IPR043128">
    <property type="entry name" value="Rev_trsase/Diguanyl_cyclase"/>
</dbReference>
<keyword evidence="2" id="KW-0802">TPR repeat</keyword>
<dbReference type="SMART" id="SM00267">
    <property type="entry name" value="GGDEF"/>
    <property type="match status" value="1"/>
</dbReference>
<dbReference type="PROSITE" id="PS50005">
    <property type="entry name" value="TPR"/>
    <property type="match status" value="1"/>
</dbReference>
<dbReference type="GO" id="GO:0004672">
    <property type="term" value="F:protein kinase activity"/>
    <property type="evidence" value="ECO:0007669"/>
    <property type="project" value="InterPro"/>
</dbReference>
<dbReference type="Gene3D" id="3.30.70.270">
    <property type="match status" value="1"/>
</dbReference>
<dbReference type="InterPro" id="IPR008271">
    <property type="entry name" value="Ser/Thr_kinase_AS"/>
</dbReference>
<gene>
    <name evidence="5" type="ORF">C8E87_7883</name>
</gene>
<dbReference type="Pfam" id="PF00990">
    <property type="entry name" value="GGDEF"/>
    <property type="match status" value="1"/>
</dbReference>
<dbReference type="PROSITE" id="PS50887">
    <property type="entry name" value="GGDEF"/>
    <property type="match status" value="1"/>
</dbReference>
<sequence length="1739" mass="187970">MVAQLGRGAETVVYRVRRRGEDYALKVLAAADSGRALTAIRREAALLGCVGHPLLPRIFEVGRSDAGAYLVLEYIDGAPLTQVLQRGPLDEDDVVRLAVDLVGPLAAAHRVGLVHRDVKPDNVIVDRTGTARLIDFGLAGRYGTHDDGVTGTVTYSAPEQTGMFKRPVDGRSDLYALGVLLHECVTGRVPYRSDDVGELIRLHATAPVPDARALRPGLSPSLAGIIATLMAKDPDDRYQSGDALLTDLQRLAERPGERFEPGTDRRGVRPMGPTLLVGRDQEVIALANRWLRARDGAGGAALVEGPAGAGKTRLVRELTNAVASDGDLVLYGKCVPDDPIPLAPLRGAVERHLRTVERLPAAEREHAVARLRRAAGRGGPLLHTLSPLLADLMRVQRIGETHRQEQFVNAVAAFLVGLADEFQGAVLHLDDVQWLDGPTRRVLQQVTNRLTGTPLLVIATSRDDPDSAAALDRFGADMDATLDTRLPLRPLDTDAVLQLVEEHLGGVRLPRHQVLELAERAGGNPFIVGEYVRAVFDAGLITPAWGEWTLDLAGLDRLELSGDAVDLVLQRIDGLGEESRRLLVAGATAGRWFPTELVAAVCGIEGRHAGALLAEAESRRLVTAAGTGGYRFLHDRIREALLVGLDEAATRRLHQRIAETLDASTFDDRRYVYLTARHYALGELHRRPDRVHLSGFNAGRLALAEHAPAEARGFLEVAARAAETAGLTPLPGFFVALGTSCARTGRFAEALRHLDHALRVEPDKVRRAEIQAQVAQVHNASWNPDRAYDAVRRGLSELGRPLPRGRAGLILTTLASVLLGLVVGRTRIGFGTARDRARERYRLQAVLYDLGTFALSMRMRRLMRAMMSLRALYPINRLGPGREYAQHMAGLGVIADVAGKHALATRLFDRSAAVAAELGDPELVGYVEWKRGAGSHLSGRDDDSQLWGRILIEHERWLELGDYLTAVGGVCMQYFQRGRTADAEAWLQRAKARIGPGAQAEGAGIWAVEAVIAAQRGRNDEANAHIEALRRFLRANPDNPMQLINLYGARMITLVEHEQLGEPFDRLAAEFAGLGLKPGSIVPQQRVFFTFEALGRLTRCRRAGGGPELLAAAKAAVDRLGETAANKLLRGYHLVATADFEVLDGRPEDAVRTLAGVEASLLPMDAPLITYEAARVRARALLALNQPGPAALQASMARTIAADQQWPQRVRWVDEEFPEARPELPSPAPLVTTGGRHAAEGGAAVLYRRRLEALQQVSMASATLLEPRELARVALDETLRFLGAERAFLFLLDRDLNQLVPHVGRDGASHDIRHLTGYSATLVERVRESGEPLVVTGTEEGVALGSHSMQAHGLRSIMIAPLKFDGQLRGVVYLDSRVAKGVFTDDDVAILKAITNHIAVSLETARAAQLEVAVQTASRQRDVAETLRAAMADQSSSLDPDEVMRRLLSSLTRTVGGSSAVLLTRTEVDGLVVAASHGNGAPVGERFSVPSDLLGLTGPRTRTTAHGAESVDALLGKPRSWWAIPVAVRGEPFGILLVGSARDEPITEAQAQIAATIAGQGMTAYENARLFSQVRRLATIDGLTGLYNRGHFFTEADREVRLARMHRTPIAAVMVDIDHFKSINDTYGHPVGDEVIRVVADRLRQALGAGDVLGRYGGEEFALVVPQDTHAAAEVAARLHRVVSGEPVQTAAGLLPVTISVGLASGSGDALDLQLLLTRADHALYEAKQSGRNRVCVAP</sequence>
<dbReference type="InterPro" id="IPR029787">
    <property type="entry name" value="Nucleotide_cyclase"/>
</dbReference>
<organism evidence="5 6">
    <name type="scientific">Paractinoplanes brasiliensis</name>
    <dbReference type="NCBI Taxonomy" id="52695"/>
    <lineage>
        <taxon>Bacteria</taxon>
        <taxon>Bacillati</taxon>
        <taxon>Actinomycetota</taxon>
        <taxon>Actinomycetes</taxon>
        <taxon>Micromonosporales</taxon>
        <taxon>Micromonosporaceae</taxon>
        <taxon>Paractinoplanes</taxon>
    </lineage>
</organism>
<dbReference type="InterPro" id="IPR050469">
    <property type="entry name" value="Diguanylate_Cyclase"/>
</dbReference>
<dbReference type="InterPro" id="IPR041664">
    <property type="entry name" value="AAA_16"/>
</dbReference>
<dbReference type="Proteomes" id="UP000294901">
    <property type="component" value="Unassembled WGS sequence"/>
</dbReference>
<evidence type="ECO:0000259" key="3">
    <source>
        <dbReference type="PROSITE" id="PS50011"/>
    </source>
</evidence>
<dbReference type="InterPro" id="IPR027417">
    <property type="entry name" value="P-loop_NTPase"/>
</dbReference>
<dbReference type="GO" id="GO:0052621">
    <property type="term" value="F:diguanylate cyclase activity"/>
    <property type="evidence" value="ECO:0007669"/>
    <property type="project" value="TreeGrafter"/>
</dbReference>
<dbReference type="Gene3D" id="1.10.510.10">
    <property type="entry name" value="Transferase(Phosphotransferase) domain 1"/>
    <property type="match status" value="1"/>
</dbReference>
<dbReference type="SMART" id="SM00065">
    <property type="entry name" value="GAF"/>
    <property type="match status" value="2"/>
</dbReference>
<dbReference type="PROSITE" id="PS00108">
    <property type="entry name" value="PROTEIN_KINASE_ST"/>
    <property type="match status" value="1"/>
</dbReference>
<proteinExistence type="predicted"/>
<dbReference type="PANTHER" id="PTHR45138:SF9">
    <property type="entry name" value="DIGUANYLATE CYCLASE DGCM-RELATED"/>
    <property type="match status" value="1"/>
</dbReference>
<dbReference type="GO" id="GO:0005524">
    <property type="term" value="F:ATP binding"/>
    <property type="evidence" value="ECO:0007669"/>
    <property type="project" value="InterPro"/>
</dbReference>
<dbReference type="InterPro" id="IPR011990">
    <property type="entry name" value="TPR-like_helical_dom_sf"/>
</dbReference>
<protein>
    <submittedName>
        <fullName evidence="5">Diguanylate cyclase (GGDEF)-like protein</fullName>
    </submittedName>
</protein>
<evidence type="ECO:0000259" key="4">
    <source>
        <dbReference type="PROSITE" id="PS50887"/>
    </source>
</evidence>
<feature type="repeat" description="TPR" evidence="2">
    <location>
        <begin position="731"/>
        <end position="764"/>
    </location>
</feature>
<dbReference type="Gene3D" id="3.30.450.40">
    <property type="match status" value="2"/>
</dbReference>
<dbReference type="CDD" id="cd01949">
    <property type="entry name" value="GGDEF"/>
    <property type="match status" value="1"/>
</dbReference>
<dbReference type="Pfam" id="PF00069">
    <property type="entry name" value="Pkinase"/>
    <property type="match status" value="1"/>
</dbReference>
<dbReference type="GO" id="GO:1902201">
    <property type="term" value="P:negative regulation of bacterial-type flagellum-dependent cell motility"/>
    <property type="evidence" value="ECO:0007669"/>
    <property type="project" value="TreeGrafter"/>
</dbReference>
<evidence type="ECO:0000313" key="5">
    <source>
        <dbReference type="EMBL" id="TDO32424.1"/>
    </source>
</evidence>
<dbReference type="SUPFAM" id="SSF56112">
    <property type="entry name" value="Protein kinase-like (PK-like)"/>
    <property type="match status" value="1"/>
</dbReference>
<dbReference type="PROSITE" id="PS50011">
    <property type="entry name" value="PROTEIN_KINASE_DOM"/>
    <property type="match status" value="1"/>
</dbReference>
<dbReference type="Gene3D" id="1.25.40.10">
    <property type="entry name" value="Tetratricopeptide repeat domain"/>
    <property type="match status" value="1"/>
</dbReference>
<dbReference type="SUPFAM" id="SSF48452">
    <property type="entry name" value="TPR-like"/>
    <property type="match status" value="1"/>
</dbReference>
<dbReference type="Pfam" id="PF01590">
    <property type="entry name" value="GAF"/>
    <property type="match status" value="1"/>
</dbReference>
<dbReference type="InterPro" id="IPR000160">
    <property type="entry name" value="GGDEF_dom"/>
</dbReference>
<dbReference type="EMBL" id="SNWR01000002">
    <property type="protein sequence ID" value="TDO32424.1"/>
    <property type="molecule type" value="Genomic_DNA"/>
</dbReference>
<evidence type="ECO:0000256" key="1">
    <source>
        <dbReference type="ARBA" id="ARBA00004167"/>
    </source>
</evidence>
<dbReference type="Gene3D" id="3.30.200.20">
    <property type="entry name" value="Phosphorylase Kinase, domain 1"/>
    <property type="match status" value="1"/>
</dbReference>
<comment type="caution">
    <text evidence="5">The sequence shown here is derived from an EMBL/GenBank/DDBJ whole genome shotgun (WGS) entry which is preliminary data.</text>
</comment>
<accession>A0A4R6J9U5</accession>
<dbReference type="SUPFAM" id="SSF55073">
    <property type="entry name" value="Nucleotide cyclase"/>
    <property type="match status" value="1"/>
</dbReference>
<dbReference type="SUPFAM" id="SSF52540">
    <property type="entry name" value="P-loop containing nucleoside triphosphate hydrolases"/>
    <property type="match status" value="1"/>
</dbReference>
<dbReference type="InterPro" id="IPR029016">
    <property type="entry name" value="GAF-like_dom_sf"/>
</dbReference>